<accession>A0A369JBL8</accession>
<keyword evidence="2" id="KW-1185">Reference proteome</keyword>
<organism evidence="1 2">
    <name type="scientific">Hypsizygus marmoreus</name>
    <name type="common">White beech mushroom</name>
    <name type="synonym">Agaricus marmoreus</name>
    <dbReference type="NCBI Taxonomy" id="39966"/>
    <lineage>
        <taxon>Eukaryota</taxon>
        <taxon>Fungi</taxon>
        <taxon>Dikarya</taxon>
        <taxon>Basidiomycota</taxon>
        <taxon>Agaricomycotina</taxon>
        <taxon>Agaricomycetes</taxon>
        <taxon>Agaricomycetidae</taxon>
        <taxon>Agaricales</taxon>
        <taxon>Tricholomatineae</taxon>
        <taxon>Lyophyllaceae</taxon>
        <taxon>Hypsizygus</taxon>
    </lineage>
</organism>
<evidence type="ECO:0000313" key="2">
    <source>
        <dbReference type="Proteomes" id="UP000076154"/>
    </source>
</evidence>
<protein>
    <submittedName>
        <fullName evidence="1">Uncharacterized protein</fullName>
    </submittedName>
</protein>
<dbReference type="OrthoDB" id="3058287at2759"/>
<proteinExistence type="predicted"/>
<dbReference type="EMBL" id="LUEZ02000126">
    <property type="protein sequence ID" value="RDB16256.1"/>
    <property type="molecule type" value="Genomic_DNA"/>
</dbReference>
<evidence type="ECO:0000313" key="1">
    <source>
        <dbReference type="EMBL" id="RDB16256.1"/>
    </source>
</evidence>
<reference evidence="1" key="1">
    <citation type="submission" date="2018-04" db="EMBL/GenBank/DDBJ databases">
        <title>Whole genome sequencing of Hypsizygus marmoreus.</title>
        <authorList>
            <person name="Choi I.-G."/>
            <person name="Min B."/>
            <person name="Kim J.-G."/>
            <person name="Kim S."/>
            <person name="Oh Y.-L."/>
            <person name="Kong W.-S."/>
            <person name="Park H."/>
            <person name="Jeong J."/>
            <person name="Song E.-S."/>
        </authorList>
    </citation>
    <scope>NUCLEOTIDE SEQUENCE [LARGE SCALE GENOMIC DNA]</scope>
    <source>
        <strain evidence="1">51987-8</strain>
    </source>
</reference>
<name>A0A369JBL8_HYPMA</name>
<dbReference type="InParanoid" id="A0A369JBL8"/>
<gene>
    <name evidence="1" type="ORF">Hypma_003023</name>
</gene>
<dbReference type="Proteomes" id="UP000076154">
    <property type="component" value="Unassembled WGS sequence"/>
</dbReference>
<sequence>MHTYYSKMPEYKFDLPSYTFSGLTLPELPKEAQKLIEYYGFSVEHYDTQLIDEVRLRRADRLGRTLTGIFRELVAQRREVVGLQSYVQTNGHQWDQYTEEEVAEIFDAIARHLFENLLPELREHLEAFIEETDGLVWLEEQVRKGTEEELTAKELAAHRKLLLDPIIESLLAELASLDRDAVLSDLERLAERKEDARKAALQNHGALVSATA</sequence>
<dbReference type="AlphaFoldDB" id="A0A369JBL8"/>
<comment type="caution">
    <text evidence="1">The sequence shown here is derived from an EMBL/GenBank/DDBJ whole genome shotgun (WGS) entry which is preliminary data.</text>
</comment>